<feature type="domain" description="RRM" evidence="10">
    <location>
        <begin position="1524"/>
        <end position="1592"/>
    </location>
</feature>
<dbReference type="GO" id="GO:0003712">
    <property type="term" value="F:transcription coregulator activity"/>
    <property type="evidence" value="ECO:0007669"/>
    <property type="project" value="InterPro"/>
</dbReference>
<dbReference type="Ensembl" id="ENSVKKT00000022067.1">
    <property type="protein sequence ID" value="ENSVKKP00000021528.1"/>
    <property type="gene ID" value="ENSVKKG00000014392.1"/>
</dbReference>
<feature type="region of interest" description="Disordered" evidence="9">
    <location>
        <begin position="301"/>
        <end position="723"/>
    </location>
</feature>
<feature type="compositionally biased region" description="Low complexity" evidence="9">
    <location>
        <begin position="1467"/>
        <end position="1489"/>
    </location>
</feature>
<feature type="region of interest" description="Disordered" evidence="9">
    <location>
        <begin position="1042"/>
        <end position="1073"/>
    </location>
</feature>
<evidence type="ECO:0000313" key="11">
    <source>
        <dbReference type="Ensembl" id="ENSVKKP00000021528.1"/>
    </source>
</evidence>
<feature type="compositionally biased region" description="Basic residues" evidence="9">
    <location>
        <begin position="1430"/>
        <end position="1449"/>
    </location>
</feature>
<feature type="compositionally biased region" description="Basic and acidic residues" evidence="9">
    <location>
        <begin position="1317"/>
        <end position="1327"/>
    </location>
</feature>
<evidence type="ECO:0000313" key="12">
    <source>
        <dbReference type="Proteomes" id="UP000694545"/>
    </source>
</evidence>
<evidence type="ECO:0000256" key="1">
    <source>
        <dbReference type="ARBA" id="ARBA00004123"/>
    </source>
</evidence>
<dbReference type="KEGG" id="vko:123026825"/>
<dbReference type="InterPro" id="IPR034834">
    <property type="entry name" value="PRC_RRM"/>
</dbReference>
<dbReference type="SMART" id="SM00360">
    <property type="entry name" value="RRM"/>
    <property type="match status" value="1"/>
</dbReference>
<dbReference type="InterPro" id="IPR035979">
    <property type="entry name" value="RBD_domain_sf"/>
</dbReference>
<dbReference type="InterPro" id="IPR000504">
    <property type="entry name" value="RRM_dom"/>
</dbReference>
<dbReference type="GO" id="GO:0003723">
    <property type="term" value="F:RNA binding"/>
    <property type="evidence" value="ECO:0007669"/>
    <property type="project" value="UniProtKB-UniRule"/>
</dbReference>
<proteinExistence type="predicted"/>
<feature type="compositionally biased region" description="Polar residues" evidence="9">
    <location>
        <begin position="1273"/>
        <end position="1297"/>
    </location>
</feature>
<keyword evidence="7" id="KW-0539">Nucleus</keyword>
<feature type="region of interest" description="Disordered" evidence="9">
    <location>
        <begin position="1193"/>
        <end position="1212"/>
    </location>
</feature>
<organism evidence="11 12">
    <name type="scientific">Varanus komodoensis</name>
    <name type="common">Komodo dragon</name>
    <dbReference type="NCBI Taxonomy" id="61221"/>
    <lineage>
        <taxon>Eukaryota</taxon>
        <taxon>Metazoa</taxon>
        <taxon>Chordata</taxon>
        <taxon>Craniata</taxon>
        <taxon>Vertebrata</taxon>
        <taxon>Euteleostomi</taxon>
        <taxon>Lepidosauria</taxon>
        <taxon>Squamata</taxon>
        <taxon>Bifurcata</taxon>
        <taxon>Unidentata</taxon>
        <taxon>Episquamata</taxon>
        <taxon>Toxicofera</taxon>
        <taxon>Anguimorpha</taxon>
        <taxon>Paleoanguimorpha</taxon>
        <taxon>Varanoidea</taxon>
        <taxon>Varanidae</taxon>
        <taxon>Varanus</taxon>
    </lineage>
</organism>
<gene>
    <name evidence="11" type="primary">PPRC1</name>
</gene>
<feature type="compositionally biased region" description="Low complexity" evidence="9">
    <location>
        <begin position="1400"/>
        <end position="1429"/>
    </location>
</feature>
<dbReference type="GO" id="GO:0045944">
    <property type="term" value="P:positive regulation of transcription by RNA polymerase II"/>
    <property type="evidence" value="ECO:0007669"/>
    <property type="project" value="TreeGrafter"/>
</dbReference>
<feature type="compositionally biased region" description="Basic residues" evidence="9">
    <location>
        <begin position="1374"/>
        <end position="1383"/>
    </location>
</feature>
<feature type="compositionally biased region" description="Polar residues" evidence="9">
    <location>
        <begin position="913"/>
        <end position="930"/>
    </location>
</feature>
<dbReference type="PANTHER" id="PTHR15528:SF5">
    <property type="entry name" value="PEROXISOME PROLIFERATOR-ACTIVATED RECEPTOR GAMMA COACTIVATOR-RELATED PROTEIN 1"/>
    <property type="match status" value="1"/>
</dbReference>
<dbReference type="CTD" id="23082"/>
<feature type="compositionally biased region" description="Low complexity" evidence="9">
    <location>
        <begin position="1298"/>
        <end position="1316"/>
    </location>
</feature>
<feature type="compositionally biased region" description="Polar residues" evidence="9">
    <location>
        <begin position="869"/>
        <end position="886"/>
    </location>
</feature>
<reference evidence="11" key="1">
    <citation type="submission" date="2025-08" db="UniProtKB">
        <authorList>
            <consortium name="Ensembl"/>
        </authorList>
    </citation>
    <scope>IDENTIFICATION</scope>
</reference>
<dbReference type="OrthoDB" id="10047851at2759"/>
<feature type="compositionally biased region" description="Basic and acidic residues" evidence="9">
    <location>
        <begin position="473"/>
        <end position="488"/>
    </location>
</feature>
<dbReference type="OMA" id="WHRAREQ"/>
<evidence type="ECO:0000256" key="3">
    <source>
        <dbReference type="ARBA" id="ARBA00022884"/>
    </source>
</evidence>
<feature type="region of interest" description="Disordered" evidence="9">
    <location>
        <begin position="1244"/>
        <end position="1511"/>
    </location>
</feature>
<evidence type="ECO:0000259" key="10">
    <source>
        <dbReference type="PROSITE" id="PS50102"/>
    </source>
</evidence>
<keyword evidence="4" id="KW-0805">Transcription regulation</keyword>
<dbReference type="GeneID" id="123026825"/>
<evidence type="ECO:0000256" key="8">
    <source>
        <dbReference type="PROSITE-ProRule" id="PRU00176"/>
    </source>
</evidence>
<dbReference type="SUPFAM" id="SSF54928">
    <property type="entry name" value="RNA-binding domain, RBD"/>
    <property type="match status" value="1"/>
</dbReference>
<feature type="region of interest" description="Disordered" evidence="9">
    <location>
        <begin position="838"/>
        <end position="1027"/>
    </location>
</feature>
<feature type="compositionally biased region" description="Low complexity" evidence="9">
    <location>
        <begin position="684"/>
        <end position="705"/>
    </location>
</feature>
<evidence type="ECO:0000256" key="5">
    <source>
        <dbReference type="ARBA" id="ARBA00023159"/>
    </source>
</evidence>
<feature type="compositionally biased region" description="Pro residues" evidence="9">
    <location>
        <begin position="706"/>
        <end position="723"/>
    </location>
</feature>
<keyword evidence="3 8" id="KW-0694">RNA-binding</keyword>
<dbReference type="Gene3D" id="3.30.70.330">
    <property type="match status" value="1"/>
</dbReference>
<feature type="compositionally biased region" description="Basic and acidic residues" evidence="9">
    <location>
        <begin position="351"/>
        <end position="368"/>
    </location>
</feature>
<protein>
    <submittedName>
        <fullName evidence="11">PPARG related coactivator 1</fullName>
    </submittedName>
</protein>
<evidence type="ECO:0000256" key="7">
    <source>
        <dbReference type="ARBA" id="ARBA00023242"/>
    </source>
</evidence>
<dbReference type="RefSeq" id="XP_044292815.1">
    <property type="nucleotide sequence ID" value="XM_044436880.1"/>
</dbReference>
<evidence type="ECO:0000256" key="9">
    <source>
        <dbReference type="SAM" id="MobiDB-lite"/>
    </source>
</evidence>
<accession>A0A8D2LGG1</accession>
<evidence type="ECO:0000256" key="6">
    <source>
        <dbReference type="ARBA" id="ARBA00023163"/>
    </source>
</evidence>
<evidence type="ECO:0000256" key="2">
    <source>
        <dbReference type="ARBA" id="ARBA00022553"/>
    </source>
</evidence>
<feature type="compositionally biased region" description="Basic and acidic residues" evidence="9">
    <location>
        <begin position="568"/>
        <end position="582"/>
    </location>
</feature>
<dbReference type="InterPro" id="IPR012677">
    <property type="entry name" value="Nucleotide-bd_a/b_plait_sf"/>
</dbReference>
<keyword evidence="5" id="KW-0010">Activator</keyword>
<dbReference type="PROSITE" id="PS50102">
    <property type="entry name" value="RRM"/>
    <property type="match status" value="1"/>
</dbReference>
<dbReference type="PANTHER" id="PTHR15528">
    <property type="entry name" value="PEROXISOME PROLIFERATOR ACTIVATED RECEPTOR GAMMA COACTIVATOR 1 PGC-1 -RELATED"/>
    <property type="match status" value="1"/>
</dbReference>
<feature type="compositionally biased region" description="Basic and acidic residues" evidence="9">
    <location>
        <begin position="1059"/>
        <end position="1071"/>
    </location>
</feature>
<feature type="compositionally biased region" description="Pro residues" evidence="9">
    <location>
        <begin position="669"/>
        <end position="683"/>
    </location>
</feature>
<dbReference type="Proteomes" id="UP000694545">
    <property type="component" value="Unplaced"/>
</dbReference>
<feature type="region of interest" description="Disordered" evidence="9">
    <location>
        <begin position="122"/>
        <end position="197"/>
    </location>
</feature>
<dbReference type="GO" id="GO:0005634">
    <property type="term" value="C:nucleus"/>
    <property type="evidence" value="ECO:0007669"/>
    <property type="project" value="UniProtKB-SubCell"/>
</dbReference>
<feature type="compositionally biased region" description="Polar residues" evidence="9">
    <location>
        <begin position="939"/>
        <end position="950"/>
    </location>
</feature>
<feature type="compositionally biased region" description="Basic and acidic residues" evidence="9">
    <location>
        <begin position="1499"/>
        <end position="1509"/>
    </location>
</feature>
<feature type="compositionally biased region" description="Basic and acidic residues" evidence="9">
    <location>
        <begin position="171"/>
        <end position="191"/>
    </location>
</feature>
<keyword evidence="12" id="KW-1185">Reference proteome</keyword>
<feature type="compositionally biased region" description="Basic residues" evidence="9">
    <location>
        <begin position="379"/>
        <end position="404"/>
    </location>
</feature>
<dbReference type="CDD" id="cd12624">
    <property type="entry name" value="RRM_PRC"/>
    <property type="match status" value="1"/>
</dbReference>
<dbReference type="InterPro" id="IPR034605">
    <property type="entry name" value="PGC-1"/>
</dbReference>
<feature type="compositionally biased region" description="Low complexity" evidence="9">
    <location>
        <begin position="1450"/>
        <end position="1459"/>
    </location>
</feature>
<dbReference type="Pfam" id="PF00076">
    <property type="entry name" value="RRM_1"/>
    <property type="match status" value="1"/>
</dbReference>
<feature type="compositionally biased region" description="Polar residues" evidence="9">
    <location>
        <begin position="589"/>
        <end position="606"/>
    </location>
</feature>
<feature type="region of interest" description="Disordered" evidence="9">
    <location>
        <begin position="1121"/>
        <end position="1141"/>
    </location>
</feature>
<feature type="compositionally biased region" description="Low complexity" evidence="9">
    <location>
        <begin position="652"/>
        <end position="661"/>
    </location>
</feature>
<keyword evidence="6" id="KW-0804">Transcription</keyword>
<comment type="subcellular location">
    <subcellularLocation>
        <location evidence="1">Nucleus</location>
    </subcellularLocation>
</comment>
<feature type="compositionally biased region" description="Polar residues" evidence="9">
    <location>
        <begin position="1012"/>
        <end position="1023"/>
    </location>
</feature>
<keyword evidence="2" id="KW-0597">Phosphoprotein</keyword>
<sequence>MAALWGGGAGYAGGGGTLPLRGASESVVGNGLSSTQYLLAEDLHLASLEAETILEAGEFLETMQSYIDSSVISIIEDFSSLTETKGCMDAENELSLLTAITEILDSTDDEFLSPFDTIPDSELLTSPRGCDSSSVEATASLPLAPTPDCPKDSTPSKKSNSKAPRGRRPLWLREQEQPGLQHSDREQKDGDEPATGCRQNFVAGVKEIPAASAAKEAERSYGESNGPCIIAPESISLSELVKSMHPYCQPTITVCLSPESQPLAEELLAGPVVLEIVPDDGESMEIPVVLQNIEVERPCQTESSCTADQVNEEAVPPLEKASPQDSGGLNRDPDLDKQAEGVDWTVLPNAEDDRPQEALKSAGDKQNRPEPGQLAPRNMRSRTSGKGHIHELTKKRRKKSNRGTKRQEKAVNCKQVSACGEDHAQPKPRSPVPDLDFPEMQPEKAGSQGQGELLPDDASQAVESQDTQLDLPLKCEMEMEPKNPDKSSLKSARILPSTQPQGIADTVPTDQADVQREASKGGQPALPGNEKANLEASQVSPCGTMDLVGQPPGSPLCTNNEELSFPTKEAKPRPLSLREYRQRQQQRQSNNGNTRTTAEKQMTSKWPSLPELPKELPELPCLTVPPPLPSTKAAAPGGAKEPEKPASCSTLPAPAAGKAGAMPHSVLPPTAPAVPRPAPPPQPGSGAVAVPAVSPQPSAVGAFPPAGVPVPPTLPPPYLPPAPGSFLPPPSNSYILSSPPPPPVPSWSQFVPVPANYQSLPPPPLAPEARTPVFHAVPPVPPPTWPPPPVPLPPFAASLSYSSVDWAPGLQPPYWSGIPVPPPQLPIPYGNQGAVVPSPSVGTLPAPTIPEGMHGQQSTALTLEPSRFCLQSSQPAPGPQVQSPSAVKTAPRRVSDPRRKAQSLAAQPKAEVTPSSFQLLGKQPSASVTESSEEPPLTGHSNKSSPTQSLWEDRSIPASQQGRDPTGTLKSSKDPLSLPVLQPVVDASALSGPMEKTFTKPTAGQSAKDVSPASQLQEENQCSLPAASVPEKLTVKMETHIKEPAPTVSSSPAASLPPRVHETDQLSDKPQHTWKHKPLISISQCCRNKDIIQAFINEIGIEASDLSSLLEQFEKTEAKKEASGMAKSKENVAARDDCSEAQREKKMVDRLQTPELTNVAGLTPPATPPHQLWKPLAAISLLGKAGSSKASRLLKPLSKPPRKAPAPVHVGSGEHDYCQLGAAQKKGGSQWNVKHSLNIDITPVKTEAKEVPDQHATSQPPAAARVDPIGTLSLATAYQNPKEPSSPVHASQGQAKFSSSVSVSESVTSESPLLESSPRKEPLDHRTSTPKSVTRVSNAPCSVLLTPAASPCRDAEEATLQQPQEAQKCLASKRSLRCYRGRQKSVSPQKGSWKGRRNRASQSFSSSSDGDSDASSSSTSSSSSSSSSRSRSRSHSRSPPSKRRRRYRSRSSGSSSSERSWSRSKGRSPSSSCSSYLSRSSSRSPSYRRSSYRKRRHRYDSSSSRERYQRQKMQYKNRAIEERRVVFIGKIPNKMTRSELRHRFSVFGDIEDCTLHFREHGDNYGFVTYRYAEEAFAAIDGGNALRRPDEQPFDLCFGGRRQFCKRNYVDLDSNQDDFEPVSLKNKYDSLDFDTLLKQAQRSLRR</sequence>
<reference evidence="11" key="2">
    <citation type="submission" date="2025-09" db="UniProtKB">
        <authorList>
            <consortium name="Ensembl"/>
        </authorList>
    </citation>
    <scope>IDENTIFICATION</scope>
</reference>
<feature type="compositionally biased region" description="Polar residues" evidence="9">
    <location>
        <begin position="1329"/>
        <end position="1340"/>
    </location>
</feature>
<feature type="compositionally biased region" description="Basic and acidic residues" evidence="9">
    <location>
        <begin position="331"/>
        <end position="340"/>
    </location>
</feature>
<evidence type="ECO:0000256" key="4">
    <source>
        <dbReference type="ARBA" id="ARBA00023015"/>
    </source>
</evidence>
<feature type="compositionally biased region" description="Low complexity" evidence="9">
    <location>
        <begin position="1044"/>
        <end position="1058"/>
    </location>
</feature>
<name>A0A8D2LGG1_VARKO</name>